<reference evidence="2" key="2">
    <citation type="journal article" date="2018" name="BMC Genomics">
        <title>Genomic insights into host adaptation between the wheat stripe rust pathogen (Puccinia striiformis f. sp. tritici) and the barley stripe rust pathogen (Puccinia striiformis f. sp. hordei).</title>
        <authorList>
            <person name="Xia C."/>
            <person name="Wang M."/>
            <person name="Yin C."/>
            <person name="Cornejo O.E."/>
            <person name="Hulbert S.H."/>
            <person name="Chen X."/>
        </authorList>
    </citation>
    <scope>NUCLEOTIDE SEQUENCE [LARGE SCALE GENOMIC DNA]</scope>
    <source>
        <strain evidence="2">93TX-2</strain>
    </source>
</reference>
<evidence type="ECO:0000313" key="1">
    <source>
        <dbReference type="EMBL" id="POV97997.1"/>
    </source>
</evidence>
<dbReference type="VEuPathDB" id="FungiDB:PSTT_05672"/>
<reference evidence="2" key="3">
    <citation type="journal article" date="2018" name="Mol. Plant Microbe Interact.">
        <title>Genome sequence resources for the wheat stripe rust pathogen (Puccinia striiformis f. sp. tritici) and the barley stripe rust pathogen (Puccinia striiformis f. sp. hordei).</title>
        <authorList>
            <person name="Xia C."/>
            <person name="Wang M."/>
            <person name="Yin C."/>
            <person name="Cornejo O.E."/>
            <person name="Hulbert S.H."/>
            <person name="Chen X."/>
        </authorList>
    </citation>
    <scope>NUCLEOTIDE SEQUENCE [LARGE SCALE GENOMIC DNA]</scope>
    <source>
        <strain evidence="2">93TX-2</strain>
    </source>
</reference>
<organism evidence="1 2">
    <name type="scientific">Puccinia striiformis</name>
    <dbReference type="NCBI Taxonomy" id="27350"/>
    <lineage>
        <taxon>Eukaryota</taxon>
        <taxon>Fungi</taxon>
        <taxon>Dikarya</taxon>
        <taxon>Basidiomycota</taxon>
        <taxon>Pucciniomycotina</taxon>
        <taxon>Pucciniomycetes</taxon>
        <taxon>Pucciniales</taxon>
        <taxon>Pucciniaceae</taxon>
        <taxon>Puccinia</taxon>
    </lineage>
</organism>
<dbReference type="VEuPathDB" id="FungiDB:PSHT_14275"/>
<proteinExistence type="predicted"/>
<dbReference type="AlphaFoldDB" id="A0A2S4ULA8"/>
<reference evidence="1 2" key="1">
    <citation type="submission" date="2017-12" db="EMBL/GenBank/DDBJ databases">
        <title>Gene loss provides genomic basis for host adaptation in cereal stripe rust fungi.</title>
        <authorList>
            <person name="Xia C."/>
        </authorList>
    </citation>
    <scope>NUCLEOTIDE SEQUENCE [LARGE SCALE GENOMIC DNA]</scope>
    <source>
        <strain evidence="1 2">93TX-2</strain>
    </source>
</reference>
<sequence>MSSCAKCSQKTNFIALGQCLPCLEDAGFTQSKIEDSLCPASTVPQKSNIPKQPTKSNPIFPFASASLQSRSVTRTIPLAIKSVIPTSSSARSLPSTHPSIPDDRFENLVKKEQRKTQVVPISRKKLTSSSLKAKASSKATADDEEDAKRIIVCETDCYRHFQCEAEGQLAKFRAPYGSCYSTLIDILR</sequence>
<gene>
    <name evidence="1" type="ORF">PSHT_14275</name>
</gene>
<name>A0A2S4ULA8_9BASI</name>
<comment type="caution">
    <text evidence="1">The sequence shown here is derived from an EMBL/GenBank/DDBJ whole genome shotgun (WGS) entry which is preliminary data.</text>
</comment>
<evidence type="ECO:0000313" key="2">
    <source>
        <dbReference type="Proteomes" id="UP000238274"/>
    </source>
</evidence>
<accession>A0A2S4ULA8</accession>
<protein>
    <submittedName>
        <fullName evidence="1">Uncharacterized protein</fullName>
    </submittedName>
</protein>
<dbReference type="EMBL" id="PKSM01000313">
    <property type="protein sequence ID" value="POV97997.1"/>
    <property type="molecule type" value="Genomic_DNA"/>
</dbReference>
<dbReference type="Proteomes" id="UP000238274">
    <property type="component" value="Unassembled WGS sequence"/>
</dbReference>
<keyword evidence="2" id="KW-1185">Reference proteome</keyword>